<dbReference type="PANTHER" id="PTHR43134:SF3">
    <property type="entry name" value="FLAGELLAR BIOSYNTHESIS PROTEIN FLHF"/>
    <property type="match status" value="1"/>
</dbReference>
<keyword evidence="8" id="KW-0653">Protein transport</keyword>
<dbReference type="SMART" id="SM00382">
    <property type="entry name" value="AAA"/>
    <property type="match status" value="1"/>
</dbReference>
<dbReference type="GO" id="GO:0006614">
    <property type="term" value="P:SRP-dependent cotranslational protein targeting to membrane"/>
    <property type="evidence" value="ECO:0007669"/>
    <property type="project" value="UniProtKB-UniRule"/>
</dbReference>
<reference evidence="17" key="1">
    <citation type="submission" date="2016-03" db="EMBL/GenBank/DDBJ databases">
        <authorList>
            <person name="Heylen K."/>
            <person name="De Vos P."/>
            <person name="Vekeman B."/>
        </authorList>
    </citation>
    <scope>NUCLEOTIDE SEQUENCE [LARGE SCALE GENOMIC DNA]</scope>
    <source>
        <strain evidence="17">R-45383</strain>
    </source>
</reference>
<proteinExistence type="inferred from homology"/>
<evidence type="ECO:0000259" key="14">
    <source>
        <dbReference type="SMART" id="SM00382"/>
    </source>
</evidence>
<evidence type="ECO:0000256" key="10">
    <source>
        <dbReference type="ARBA" id="ARBA00023136"/>
    </source>
</evidence>
<sequence length="474" mass="52180">MKIKRFFAADIRQAMRMVKEELGADAVIMSNRSVDGGVEIVAARDFDEQVIHKNLKQREQEKQAVAEPKKLELPDFDAEQKPVHLVSSARKRGAENSTPVNPIRRHLDQYIGYAEKLQVANVNAQKIGEKLKAADKPAEKPAWAGGDPKIRTVAEAKPAAPAKPAVADQFMAEMRGEMKELRAMLDAKLSGLVTQLPQSAAPVRQALQDRLMDSGFSRTLAGKIANRLGSHQQLDTAFAKSRDMLAGLLPIADDDLLERGGIAALVGSTGVGKTTTIAKLAAQFILKHGTRQIALITTDNFRIGAHEQINTYGRILDVPVRVANDANELRRHIDSFSDKRLILIDTAGMSQRDMRLAEQLKTLQHGDLPIRTYLVMSATTQYKSMLEIIEAFRILEPQATILTKLDEAVSKATALSAIIERRMPLSFVTDGQQVPEDIFLPDAGALIRQCLADAEEAPAYEGENQDDWMAESHA</sequence>
<dbReference type="CDD" id="cd17873">
    <property type="entry name" value="FlhF"/>
    <property type="match status" value="1"/>
</dbReference>
<evidence type="ECO:0000259" key="15">
    <source>
        <dbReference type="SMART" id="SM00962"/>
    </source>
</evidence>
<dbReference type="GO" id="GO:0005886">
    <property type="term" value="C:plasma membrane"/>
    <property type="evidence" value="ECO:0007669"/>
    <property type="project" value="UniProtKB-SubCell"/>
</dbReference>
<evidence type="ECO:0000256" key="5">
    <source>
        <dbReference type="ARBA" id="ARBA00022475"/>
    </source>
</evidence>
<dbReference type="EMBL" id="LUUK01000038">
    <property type="protein sequence ID" value="OAI25512.1"/>
    <property type="molecule type" value="Genomic_DNA"/>
</dbReference>
<evidence type="ECO:0000256" key="7">
    <source>
        <dbReference type="ARBA" id="ARBA00022795"/>
    </source>
</evidence>
<evidence type="ECO:0000256" key="11">
    <source>
        <dbReference type="ARBA" id="ARBA00023225"/>
    </source>
</evidence>
<dbReference type="Gene3D" id="3.40.50.300">
    <property type="entry name" value="P-loop containing nucleotide triphosphate hydrolases"/>
    <property type="match status" value="1"/>
</dbReference>
<dbReference type="GO" id="GO:0003924">
    <property type="term" value="F:GTPase activity"/>
    <property type="evidence" value="ECO:0007669"/>
    <property type="project" value="UniProtKB-UniRule"/>
</dbReference>
<dbReference type="PANTHER" id="PTHR43134">
    <property type="entry name" value="SIGNAL RECOGNITION PARTICLE RECEPTOR SUBUNIT ALPHA"/>
    <property type="match status" value="1"/>
</dbReference>
<evidence type="ECO:0000256" key="6">
    <source>
        <dbReference type="ARBA" id="ARBA00022741"/>
    </source>
</evidence>
<dbReference type="OrthoDB" id="9778554at2"/>
<dbReference type="InterPro" id="IPR000897">
    <property type="entry name" value="SRP54_GTPase_dom"/>
</dbReference>
<dbReference type="Gene3D" id="1.20.120.1380">
    <property type="entry name" value="Flagellar FlhF biosynthesis protein, N domain"/>
    <property type="match status" value="1"/>
</dbReference>
<evidence type="ECO:0000256" key="3">
    <source>
        <dbReference type="ARBA" id="ARBA00014919"/>
    </source>
</evidence>
<keyword evidence="16" id="KW-0282">Flagellum</keyword>
<evidence type="ECO:0000256" key="8">
    <source>
        <dbReference type="ARBA" id="ARBA00022927"/>
    </source>
</evidence>
<dbReference type="GO" id="GO:0044781">
    <property type="term" value="P:bacterial-type flagellum organization"/>
    <property type="evidence" value="ECO:0007669"/>
    <property type="project" value="UniProtKB-UniRule"/>
</dbReference>
<keyword evidence="16" id="KW-0969">Cilium</keyword>
<dbReference type="AlphaFoldDB" id="A0A177P5Y4"/>
<dbReference type="SUPFAM" id="SSF52540">
    <property type="entry name" value="P-loop containing nucleoside triphosphate hydrolases"/>
    <property type="match status" value="1"/>
</dbReference>
<dbReference type="GO" id="GO:0015031">
    <property type="term" value="P:protein transport"/>
    <property type="evidence" value="ECO:0007669"/>
    <property type="project" value="UniProtKB-KW"/>
</dbReference>
<keyword evidence="5" id="KW-1003">Cell membrane</keyword>
<keyword evidence="11" id="KW-1006">Bacterial flagellum protein export</keyword>
<dbReference type="InterPro" id="IPR047040">
    <property type="entry name" value="FlhF__GTPase_dom"/>
</dbReference>
<evidence type="ECO:0000313" key="17">
    <source>
        <dbReference type="Proteomes" id="UP000077628"/>
    </source>
</evidence>
<accession>A0A177P5Y4</accession>
<feature type="domain" description="SRP54-type proteins GTP-binding" evidence="15">
    <location>
        <begin position="260"/>
        <end position="452"/>
    </location>
</feature>
<dbReference type="Proteomes" id="UP000077628">
    <property type="component" value="Unassembled WGS sequence"/>
</dbReference>
<evidence type="ECO:0000256" key="1">
    <source>
        <dbReference type="ARBA" id="ARBA00004413"/>
    </source>
</evidence>
<keyword evidence="6" id="KW-0547">Nucleotide-binding</keyword>
<keyword evidence="9" id="KW-0342">GTP-binding</keyword>
<gene>
    <name evidence="16" type="ORF">A1355_19660</name>
</gene>
<dbReference type="InterPro" id="IPR020006">
    <property type="entry name" value="FlhF"/>
</dbReference>
<keyword evidence="10" id="KW-0472">Membrane</keyword>
<dbReference type="InterPro" id="IPR003593">
    <property type="entry name" value="AAA+_ATPase"/>
</dbReference>
<comment type="function">
    <text evidence="12">Necessary for flagellar biosynthesis. May be involved in translocation of the flagellum.</text>
</comment>
<evidence type="ECO:0000256" key="9">
    <source>
        <dbReference type="ARBA" id="ARBA00023134"/>
    </source>
</evidence>
<keyword evidence="17" id="KW-1185">Reference proteome</keyword>
<dbReference type="SMART" id="SM00962">
    <property type="entry name" value="SRP54"/>
    <property type="match status" value="1"/>
</dbReference>
<protein>
    <recommendedName>
        <fullName evidence="3 13">Flagellar biosynthesis protein FlhF</fullName>
    </recommendedName>
</protein>
<dbReference type="FunFam" id="3.40.50.300:FF:000695">
    <property type="entry name" value="Flagellar biosynthesis regulator FlhF"/>
    <property type="match status" value="1"/>
</dbReference>
<dbReference type="InterPro" id="IPR027417">
    <property type="entry name" value="P-loop_NTPase"/>
</dbReference>
<dbReference type="GO" id="GO:0005047">
    <property type="term" value="F:signal recognition particle binding"/>
    <property type="evidence" value="ECO:0007669"/>
    <property type="project" value="TreeGrafter"/>
</dbReference>
<dbReference type="NCBIfam" id="TIGR03499">
    <property type="entry name" value="FlhF"/>
    <property type="match status" value="1"/>
</dbReference>
<evidence type="ECO:0000256" key="13">
    <source>
        <dbReference type="NCBIfam" id="TIGR03499"/>
    </source>
</evidence>
<evidence type="ECO:0000256" key="12">
    <source>
        <dbReference type="ARBA" id="ARBA00025337"/>
    </source>
</evidence>
<organism evidence="16 17">
    <name type="scientific">Methylomonas koyamae</name>
    <dbReference type="NCBI Taxonomy" id="702114"/>
    <lineage>
        <taxon>Bacteria</taxon>
        <taxon>Pseudomonadati</taxon>
        <taxon>Pseudomonadota</taxon>
        <taxon>Gammaproteobacteria</taxon>
        <taxon>Methylococcales</taxon>
        <taxon>Methylococcaceae</taxon>
        <taxon>Methylomonas</taxon>
    </lineage>
</organism>
<comment type="caution">
    <text evidence="16">The sequence shown here is derived from an EMBL/GenBank/DDBJ whole genome shotgun (WGS) entry which is preliminary data.</text>
</comment>
<dbReference type="RefSeq" id="WP_064025072.1">
    <property type="nucleotide sequence ID" value="NZ_LUUK01000038.1"/>
</dbReference>
<dbReference type="Pfam" id="PF00448">
    <property type="entry name" value="SRP54"/>
    <property type="match status" value="1"/>
</dbReference>
<name>A0A177P5Y4_9GAMM</name>
<evidence type="ECO:0000256" key="2">
    <source>
        <dbReference type="ARBA" id="ARBA00008531"/>
    </source>
</evidence>
<comment type="subcellular location">
    <subcellularLocation>
        <location evidence="1">Cell membrane</location>
        <topology evidence="1">Peripheral membrane protein</topology>
        <orientation evidence="1">Cytoplasmic side</orientation>
    </subcellularLocation>
</comment>
<feature type="domain" description="AAA+ ATPase" evidence="14">
    <location>
        <begin position="259"/>
        <end position="400"/>
    </location>
</feature>
<dbReference type="STRING" id="702114.A1355_19660"/>
<comment type="similarity">
    <text evidence="2">Belongs to the GTP-binding SRP family.</text>
</comment>
<keyword evidence="4" id="KW-0813">Transport</keyword>
<dbReference type="GO" id="GO:0005525">
    <property type="term" value="F:GTP binding"/>
    <property type="evidence" value="ECO:0007669"/>
    <property type="project" value="UniProtKB-UniRule"/>
</dbReference>
<evidence type="ECO:0000256" key="4">
    <source>
        <dbReference type="ARBA" id="ARBA00022448"/>
    </source>
</evidence>
<evidence type="ECO:0000313" key="16">
    <source>
        <dbReference type="EMBL" id="OAI25512.1"/>
    </source>
</evidence>
<keyword evidence="16" id="KW-0966">Cell projection</keyword>
<keyword evidence="7" id="KW-1005">Bacterial flagellum biogenesis</keyword>